<proteinExistence type="predicted"/>
<dbReference type="AlphaFoldDB" id="A0A1I7MTL7"/>
<dbReference type="GO" id="GO:0008933">
    <property type="term" value="F:peptidoglycan lytic transglycosylase activity"/>
    <property type="evidence" value="ECO:0007669"/>
    <property type="project" value="TreeGrafter"/>
</dbReference>
<reference evidence="4" key="1">
    <citation type="submission" date="2016-10" db="EMBL/GenBank/DDBJ databases">
        <authorList>
            <person name="Varghese N."/>
            <person name="Submissions S."/>
        </authorList>
    </citation>
    <scope>NUCLEOTIDE SEQUENCE [LARGE SCALE GENOMIC DNA]</scope>
    <source>
        <strain evidence="4">DSM 1565</strain>
    </source>
</reference>
<dbReference type="RefSeq" id="WP_425284043.1">
    <property type="nucleotide sequence ID" value="NZ_FPCH01000001.1"/>
</dbReference>
<dbReference type="EMBL" id="FPCH01000001">
    <property type="protein sequence ID" value="SFV25741.1"/>
    <property type="molecule type" value="Genomic_DNA"/>
</dbReference>
<dbReference type="FunFam" id="1.10.8.350:FF:000001">
    <property type="entry name" value="Lytic murein transglycosylase B"/>
    <property type="match status" value="1"/>
</dbReference>
<evidence type="ECO:0000313" key="4">
    <source>
        <dbReference type="Proteomes" id="UP000199423"/>
    </source>
</evidence>
<organism evidence="3 4">
    <name type="scientific">Hyphomicrobium facile</name>
    <dbReference type="NCBI Taxonomy" id="51670"/>
    <lineage>
        <taxon>Bacteria</taxon>
        <taxon>Pseudomonadati</taxon>
        <taxon>Pseudomonadota</taxon>
        <taxon>Alphaproteobacteria</taxon>
        <taxon>Hyphomicrobiales</taxon>
        <taxon>Hyphomicrobiaceae</taxon>
        <taxon>Hyphomicrobium</taxon>
    </lineage>
</organism>
<dbReference type="InterPro" id="IPR023346">
    <property type="entry name" value="Lysozyme-like_dom_sf"/>
</dbReference>
<dbReference type="InterPro" id="IPR011970">
    <property type="entry name" value="MltB_2"/>
</dbReference>
<dbReference type="InterPro" id="IPR043426">
    <property type="entry name" value="MltB-like"/>
</dbReference>
<evidence type="ECO:0000256" key="1">
    <source>
        <dbReference type="SAM" id="SignalP"/>
    </source>
</evidence>
<dbReference type="SUPFAM" id="SSF53955">
    <property type="entry name" value="Lysozyme-like"/>
    <property type="match status" value="1"/>
</dbReference>
<dbReference type="Proteomes" id="UP000199423">
    <property type="component" value="Unassembled WGS sequence"/>
</dbReference>
<keyword evidence="1" id="KW-0732">Signal</keyword>
<dbReference type="NCBIfam" id="TIGR02283">
    <property type="entry name" value="MltB_2"/>
    <property type="match status" value="1"/>
</dbReference>
<evidence type="ECO:0000313" key="3">
    <source>
        <dbReference type="EMBL" id="SFV25741.1"/>
    </source>
</evidence>
<feature type="domain" description="Transglycosylase SLT" evidence="2">
    <location>
        <begin position="42"/>
        <end position="249"/>
    </location>
</feature>
<dbReference type="PANTHER" id="PTHR30163:SF8">
    <property type="entry name" value="LYTIC MUREIN TRANSGLYCOSYLASE"/>
    <property type="match status" value="1"/>
</dbReference>
<dbReference type="InterPro" id="IPR031304">
    <property type="entry name" value="SLT_2"/>
</dbReference>
<keyword evidence="4" id="KW-1185">Reference proteome</keyword>
<protein>
    <submittedName>
        <fullName evidence="3">Lytic murein transglycosylase</fullName>
    </submittedName>
</protein>
<name>A0A1I7MTL7_9HYPH</name>
<feature type="chain" id="PRO_5011734407" evidence="1">
    <location>
        <begin position="33"/>
        <end position="281"/>
    </location>
</feature>
<gene>
    <name evidence="3" type="ORF">SAMN04488557_0080</name>
</gene>
<accession>A0A1I7MTL7</accession>
<sequence length="281" mass="30738">MPSTFVAPIKMRLNAIWLMGLLLLGAPGDAVAAQCGNGPAGFANWLQRFRLQASAQGIGSGTILSTLSDVTYDPAVVRLDRSQRSFKLSFQQFYARRVDKALINRGRALMQRHHALLDRIEQRFGVPGAVIVAIWGLETHYGADATARYSIIRSLATLAYDCRRSEFFTGQLLDALRIVERGDLTSAQLRGGWAGEIGQTQFLPTPYVRFAVDFDGDGHKDLIHSVPDILASTASFLAGHGWERGGSWEPGSHNYGVIAQWNKADVYDRTIAAMADQLSGG</sequence>
<dbReference type="PANTHER" id="PTHR30163">
    <property type="entry name" value="MEMBRANE-BOUND LYTIC MUREIN TRANSGLYCOSYLASE B"/>
    <property type="match status" value="1"/>
</dbReference>
<dbReference type="Pfam" id="PF13406">
    <property type="entry name" value="SLT_2"/>
    <property type="match status" value="1"/>
</dbReference>
<evidence type="ECO:0000259" key="2">
    <source>
        <dbReference type="Pfam" id="PF13406"/>
    </source>
</evidence>
<dbReference type="GO" id="GO:0009253">
    <property type="term" value="P:peptidoglycan catabolic process"/>
    <property type="evidence" value="ECO:0007669"/>
    <property type="project" value="TreeGrafter"/>
</dbReference>
<dbReference type="Gene3D" id="1.10.8.350">
    <property type="entry name" value="Bacterial muramidase"/>
    <property type="match status" value="1"/>
</dbReference>
<feature type="signal peptide" evidence="1">
    <location>
        <begin position="1"/>
        <end position="32"/>
    </location>
</feature>